<dbReference type="PROSITE" id="PS51257">
    <property type="entry name" value="PROKAR_LIPOPROTEIN"/>
    <property type="match status" value="1"/>
</dbReference>
<keyword evidence="1" id="KW-0732">Signal</keyword>
<dbReference type="Proteomes" id="UP000426246">
    <property type="component" value="Chromosome"/>
</dbReference>
<gene>
    <name evidence="3" type="ORF">EHS13_25345</name>
</gene>
<protein>
    <submittedName>
        <fullName evidence="3">Cytochrome C oxidase subunit II</fullName>
    </submittedName>
</protein>
<evidence type="ECO:0000313" key="3">
    <source>
        <dbReference type="EMBL" id="QGQ97980.1"/>
    </source>
</evidence>
<evidence type="ECO:0000259" key="2">
    <source>
        <dbReference type="Pfam" id="PF13473"/>
    </source>
</evidence>
<dbReference type="OrthoDB" id="279535at2"/>
<dbReference type="KEGG" id="ppsc:EHS13_25345"/>
<sequence>MKKLLSLLLVLTLVFALSACGSKKDDAADAIVDPAEAVGTTEASTELIFKASKETFKFDKEEYTIKKGETIKLTLVNESGTHALRIDKLKVNLKEGKMSQIITPDEAGTYTISCSFPCGGGHMNMKAKLIVV</sequence>
<name>A0A6B8RNS1_9BACL</name>
<dbReference type="AlphaFoldDB" id="A0A6B8RNS1"/>
<dbReference type="InterPro" id="IPR028096">
    <property type="entry name" value="EfeO_Cupredoxin"/>
</dbReference>
<reference evidence="4" key="1">
    <citation type="submission" date="2018-11" db="EMBL/GenBank/DDBJ databases">
        <title>Complete genome sequence of Paenibacillus sp. ML311-T8.</title>
        <authorList>
            <person name="Nam Y.-D."/>
            <person name="Kang J."/>
            <person name="Chung W.-H."/>
            <person name="Park Y.S."/>
        </authorList>
    </citation>
    <scope>NUCLEOTIDE SEQUENCE [LARGE SCALE GENOMIC DNA]</scope>
    <source>
        <strain evidence="4">ML311-T8</strain>
    </source>
</reference>
<proteinExistence type="predicted"/>
<feature type="domain" description="EfeO-type cupredoxin-like" evidence="2">
    <location>
        <begin position="52"/>
        <end position="131"/>
    </location>
</feature>
<dbReference type="Gene3D" id="2.60.40.420">
    <property type="entry name" value="Cupredoxins - blue copper proteins"/>
    <property type="match status" value="1"/>
</dbReference>
<dbReference type="Pfam" id="PF13473">
    <property type="entry name" value="Cupredoxin_1"/>
    <property type="match status" value="1"/>
</dbReference>
<evidence type="ECO:0000256" key="1">
    <source>
        <dbReference type="SAM" id="SignalP"/>
    </source>
</evidence>
<dbReference type="EMBL" id="CP034235">
    <property type="protein sequence ID" value="QGQ97980.1"/>
    <property type="molecule type" value="Genomic_DNA"/>
</dbReference>
<evidence type="ECO:0000313" key="4">
    <source>
        <dbReference type="Proteomes" id="UP000426246"/>
    </source>
</evidence>
<keyword evidence="4" id="KW-1185">Reference proteome</keyword>
<feature type="chain" id="PRO_5038906633" evidence="1">
    <location>
        <begin position="20"/>
        <end position="132"/>
    </location>
</feature>
<dbReference type="RefSeq" id="WP_155703074.1">
    <property type="nucleotide sequence ID" value="NZ_CP034235.1"/>
</dbReference>
<feature type="signal peptide" evidence="1">
    <location>
        <begin position="1"/>
        <end position="19"/>
    </location>
</feature>
<dbReference type="SUPFAM" id="SSF49503">
    <property type="entry name" value="Cupredoxins"/>
    <property type="match status" value="1"/>
</dbReference>
<organism evidence="3 4">
    <name type="scientific">Paenibacillus psychroresistens</name>
    <dbReference type="NCBI Taxonomy" id="1778678"/>
    <lineage>
        <taxon>Bacteria</taxon>
        <taxon>Bacillati</taxon>
        <taxon>Bacillota</taxon>
        <taxon>Bacilli</taxon>
        <taxon>Bacillales</taxon>
        <taxon>Paenibacillaceae</taxon>
        <taxon>Paenibacillus</taxon>
    </lineage>
</organism>
<dbReference type="InterPro" id="IPR008972">
    <property type="entry name" value="Cupredoxin"/>
</dbReference>
<accession>A0A6B8RNS1</accession>